<gene>
    <name evidence="2" type="ORF">SAMN05444398_101725</name>
</gene>
<proteinExistence type="inferred from homology"/>
<dbReference type="AlphaFoldDB" id="A0A1M6Y6Q8"/>
<dbReference type="Gene3D" id="3.40.50.720">
    <property type="entry name" value="NAD(P)-binding Rossmann-like Domain"/>
    <property type="match status" value="1"/>
</dbReference>
<dbReference type="PRINTS" id="PR00080">
    <property type="entry name" value="SDRFAMILY"/>
</dbReference>
<dbReference type="InterPro" id="IPR036291">
    <property type="entry name" value="NAD(P)-bd_dom_sf"/>
</dbReference>
<accession>A0A1M6Y6Q8</accession>
<evidence type="ECO:0000313" key="3">
    <source>
        <dbReference type="Proteomes" id="UP000183974"/>
    </source>
</evidence>
<dbReference type="Pfam" id="PF13561">
    <property type="entry name" value="adh_short_C2"/>
    <property type="match status" value="1"/>
</dbReference>
<dbReference type="CDD" id="cd05233">
    <property type="entry name" value="SDR_c"/>
    <property type="match status" value="1"/>
</dbReference>
<dbReference type="OrthoDB" id="7745792at2"/>
<dbReference type="PANTHER" id="PTHR42760">
    <property type="entry name" value="SHORT-CHAIN DEHYDROGENASES/REDUCTASES FAMILY MEMBER"/>
    <property type="match status" value="1"/>
</dbReference>
<dbReference type="GO" id="GO:0016616">
    <property type="term" value="F:oxidoreductase activity, acting on the CH-OH group of donors, NAD or NADP as acceptor"/>
    <property type="evidence" value="ECO:0007669"/>
    <property type="project" value="TreeGrafter"/>
</dbReference>
<reference evidence="2 3" key="1">
    <citation type="submission" date="2016-11" db="EMBL/GenBank/DDBJ databases">
        <authorList>
            <person name="Jaros S."/>
            <person name="Januszkiewicz K."/>
            <person name="Wedrychowicz H."/>
        </authorList>
    </citation>
    <scope>NUCLEOTIDE SEQUENCE [LARGE SCALE GENOMIC DNA]</scope>
    <source>
        <strain evidence="2 3">DSM 29589</strain>
    </source>
</reference>
<name>A0A1M6Y6Q8_9RHOB</name>
<dbReference type="SUPFAM" id="SSF51735">
    <property type="entry name" value="NAD(P)-binding Rossmann-fold domains"/>
    <property type="match status" value="1"/>
</dbReference>
<comment type="similarity">
    <text evidence="1">Belongs to the short-chain dehydrogenases/reductases (SDR) family.</text>
</comment>
<organism evidence="2 3">
    <name type="scientific">Roseovarius pacificus</name>
    <dbReference type="NCBI Taxonomy" id="337701"/>
    <lineage>
        <taxon>Bacteria</taxon>
        <taxon>Pseudomonadati</taxon>
        <taxon>Pseudomonadota</taxon>
        <taxon>Alphaproteobacteria</taxon>
        <taxon>Rhodobacterales</taxon>
        <taxon>Roseobacteraceae</taxon>
        <taxon>Roseovarius</taxon>
    </lineage>
</organism>
<dbReference type="PRINTS" id="PR00081">
    <property type="entry name" value="GDHRDH"/>
</dbReference>
<protein>
    <submittedName>
        <fullName evidence="2">NAD(P)-dependent dehydrogenase, short-chain alcohol dehydrogenase family</fullName>
    </submittedName>
</protein>
<dbReference type="RefSeq" id="WP_073032796.1">
    <property type="nucleotide sequence ID" value="NZ_BMLR01000001.1"/>
</dbReference>
<dbReference type="Proteomes" id="UP000183974">
    <property type="component" value="Unassembled WGS sequence"/>
</dbReference>
<evidence type="ECO:0000256" key="1">
    <source>
        <dbReference type="ARBA" id="ARBA00006484"/>
    </source>
</evidence>
<dbReference type="PROSITE" id="PS00061">
    <property type="entry name" value="ADH_SHORT"/>
    <property type="match status" value="1"/>
</dbReference>
<dbReference type="EMBL" id="FRBR01000001">
    <property type="protein sequence ID" value="SHL13960.1"/>
    <property type="molecule type" value="Genomic_DNA"/>
</dbReference>
<keyword evidence="3" id="KW-1185">Reference proteome</keyword>
<dbReference type="STRING" id="337701.SAMN05444398_101725"/>
<sequence>MKAPVRSELEGRVALVIGAGSIGTGIGIGRAIAICLARAGAHVVAADSNLAAAGETVALIRDEGGQGEARSVDVLDDTSVTELVGAVEAGHGRLDILHCNVGLGKSGPSDRTSPAEWRRISDANLTSLHVAAQAALPMMRAQGRGVITVTSSIASIRHTGFPHLAYSATKAGANQFARALAVELAPDGIRVNAIIAGLIDTPRIGITLAQSYGDKTEAQMREARARQCPLGRMGSAWDIAEAAVFLASDRAGYITGTELVVDGGLSASVRQAMDG</sequence>
<dbReference type="FunFam" id="3.40.50.720:FF:000084">
    <property type="entry name" value="Short-chain dehydrogenase reductase"/>
    <property type="match status" value="1"/>
</dbReference>
<dbReference type="InterPro" id="IPR020904">
    <property type="entry name" value="Sc_DH/Rdtase_CS"/>
</dbReference>
<dbReference type="InterPro" id="IPR002347">
    <property type="entry name" value="SDR_fam"/>
</dbReference>
<evidence type="ECO:0000313" key="2">
    <source>
        <dbReference type="EMBL" id="SHL13960.1"/>
    </source>
</evidence>